<sequence length="210" mass="23182">MGNYVSCTLPTPLMKSPKAARVILPGGEIRQFRELVKAAEVMLECPNFFLTNAKSLHIGKRFSALAADEELEFGNVYIMFPMKRVNSMVTAADMASLFMAAHSAAKRISGGQIVRVSPESGAAAASCAEKEERLNDGGKVDDDDNNNEEVSRLSLEGDHEGYFPVPEFKYRLVSCRSRKPLLETIKEEPVCSSDDEMIDGNLYVLILRDN</sequence>
<dbReference type="STRING" id="85681.V4UGX4"/>
<dbReference type="PANTHER" id="PTHR33052">
    <property type="entry name" value="DUF4228 DOMAIN PROTEIN-RELATED"/>
    <property type="match status" value="1"/>
</dbReference>
<evidence type="ECO:0000313" key="2">
    <source>
        <dbReference type="EMBL" id="ESR61551.1"/>
    </source>
</evidence>
<reference evidence="2 3" key="1">
    <citation type="submission" date="2013-10" db="EMBL/GenBank/DDBJ databases">
        <authorList>
            <consortium name="International Citrus Genome Consortium"/>
            <person name="Jenkins J."/>
            <person name="Schmutz J."/>
            <person name="Prochnik S."/>
            <person name="Rokhsar D."/>
            <person name="Gmitter F."/>
            <person name="Ollitrault P."/>
            <person name="Machado M."/>
            <person name="Talon M."/>
            <person name="Wincker P."/>
            <person name="Jaillon O."/>
            <person name="Morgante M."/>
        </authorList>
    </citation>
    <scope>NUCLEOTIDE SEQUENCE</scope>
    <source>
        <strain evidence="3">cv. Clemenules</strain>
    </source>
</reference>
<evidence type="ECO:0000256" key="1">
    <source>
        <dbReference type="SAM" id="MobiDB-lite"/>
    </source>
</evidence>
<dbReference type="OrthoDB" id="1922322at2759"/>
<feature type="region of interest" description="Disordered" evidence="1">
    <location>
        <begin position="125"/>
        <end position="147"/>
    </location>
</feature>
<gene>
    <name evidence="2" type="ORF">CICLE_v10016694mg</name>
</gene>
<dbReference type="Gramene" id="ESR61551">
    <property type="protein sequence ID" value="ESR61551"/>
    <property type="gene ID" value="CICLE_v10016694mg"/>
</dbReference>
<organism evidence="2 3">
    <name type="scientific">Citrus clementina</name>
    <name type="common">Clementine</name>
    <name type="synonym">Citrus deliciosa x Citrus sinensis</name>
    <dbReference type="NCBI Taxonomy" id="85681"/>
    <lineage>
        <taxon>Eukaryota</taxon>
        <taxon>Viridiplantae</taxon>
        <taxon>Streptophyta</taxon>
        <taxon>Embryophyta</taxon>
        <taxon>Tracheophyta</taxon>
        <taxon>Spermatophyta</taxon>
        <taxon>Magnoliopsida</taxon>
        <taxon>eudicotyledons</taxon>
        <taxon>Gunneridae</taxon>
        <taxon>Pentapetalae</taxon>
        <taxon>rosids</taxon>
        <taxon>malvids</taxon>
        <taxon>Sapindales</taxon>
        <taxon>Rutaceae</taxon>
        <taxon>Aurantioideae</taxon>
        <taxon>Citrus</taxon>
    </lineage>
</organism>
<name>V4UGX4_CITCL</name>
<dbReference type="AlphaFoldDB" id="V4UGX4"/>
<dbReference type="Proteomes" id="UP000030687">
    <property type="component" value="Unassembled WGS sequence"/>
</dbReference>
<dbReference type="InterPro" id="IPR025322">
    <property type="entry name" value="PADRE_dom"/>
</dbReference>
<keyword evidence="3" id="KW-1185">Reference proteome</keyword>
<feature type="compositionally biased region" description="Basic and acidic residues" evidence="1">
    <location>
        <begin position="128"/>
        <end position="140"/>
    </location>
</feature>
<evidence type="ECO:0008006" key="4">
    <source>
        <dbReference type="Google" id="ProtNLM"/>
    </source>
</evidence>
<dbReference type="KEGG" id="cic:CICLE_v10016694mg"/>
<accession>V4UGX4</accession>
<dbReference type="OMA" id="QVAEFQY"/>
<dbReference type="Pfam" id="PF14009">
    <property type="entry name" value="PADRE"/>
    <property type="match status" value="1"/>
</dbReference>
<proteinExistence type="predicted"/>
<dbReference type="FunCoup" id="V4UGX4">
    <property type="interactions" value="48"/>
</dbReference>
<evidence type="ECO:0000313" key="3">
    <source>
        <dbReference type="Proteomes" id="UP000030687"/>
    </source>
</evidence>
<protein>
    <recommendedName>
        <fullName evidence="4">DUF4228 domain-containing protein</fullName>
    </recommendedName>
</protein>
<dbReference type="InParanoid" id="V4UGX4"/>
<dbReference type="EMBL" id="KI536312">
    <property type="protein sequence ID" value="ESR61551.1"/>
    <property type="molecule type" value="Genomic_DNA"/>
</dbReference>
<dbReference type="eggNOG" id="ENOG502RZXP">
    <property type="taxonomic scope" value="Eukaryota"/>
</dbReference>